<dbReference type="GO" id="GO:0016787">
    <property type="term" value="F:hydrolase activity"/>
    <property type="evidence" value="ECO:0007669"/>
    <property type="project" value="UniProtKB-KW"/>
</dbReference>
<dbReference type="AlphaFoldDB" id="A0A699XR19"/>
<dbReference type="SUPFAM" id="SSF52540">
    <property type="entry name" value="P-loop containing nucleoside triphosphate hydrolases"/>
    <property type="match status" value="1"/>
</dbReference>
<dbReference type="GO" id="GO:0000462">
    <property type="term" value="P:maturation of SSU-rRNA from tricistronic rRNA transcript (SSU-rRNA, 5.8S rRNA, LSU-rRNA)"/>
    <property type="evidence" value="ECO:0007669"/>
    <property type="project" value="TreeGrafter"/>
</dbReference>
<proteinExistence type="predicted"/>
<keyword evidence="4 7" id="KW-0347">Helicase</keyword>
<accession>A0A699XR19</accession>
<keyword evidence="3" id="KW-0378">Hydrolase</keyword>
<feature type="non-terminal residue" evidence="7">
    <location>
        <position position="1"/>
    </location>
</feature>
<dbReference type="GO" id="GO:0005524">
    <property type="term" value="F:ATP binding"/>
    <property type="evidence" value="ECO:0007669"/>
    <property type="project" value="UniProtKB-KW"/>
</dbReference>
<dbReference type="GO" id="GO:0003724">
    <property type="term" value="F:RNA helicase activity"/>
    <property type="evidence" value="ECO:0007669"/>
    <property type="project" value="UniProtKB-EC"/>
</dbReference>
<dbReference type="EC" id="3.6.4.13" evidence="1"/>
<comment type="catalytic activity">
    <reaction evidence="6">
        <text>ATP + H2O = ADP + phosphate + H(+)</text>
        <dbReference type="Rhea" id="RHEA:13065"/>
        <dbReference type="ChEBI" id="CHEBI:15377"/>
        <dbReference type="ChEBI" id="CHEBI:15378"/>
        <dbReference type="ChEBI" id="CHEBI:30616"/>
        <dbReference type="ChEBI" id="CHEBI:43474"/>
        <dbReference type="ChEBI" id="CHEBI:456216"/>
        <dbReference type="EC" id="3.6.4.13"/>
    </reaction>
</comment>
<keyword evidence="5" id="KW-0067">ATP-binding</keyword>
<dbReference type="GO" id="GO:0003723">
    <property type="term" value="F:RNA binding"/>
    <property type="evidence" value="ECO:0007669"/>
    <property type="project" value="TreeGrafter"/>
</dbReference>
<evidence type="ECO:0000313" key="7">
    <source>
        <dbReference type="EMBL" id="GFD60396.1"/>
    </source>
</evidence>
<reference evidence="7" key="1">
    <citation type="journal article" date="2019" name="Sci. Rep.">
        <title>Draft genome of Tanacetum cinerariifolium, the natural source of mosquito coil.</title>
        <authorList>
            <person name="Yamashiro T."/>
            <person name="Shiraishi A."/>
            <person name="Satake H."/>
            <person name="Nakayama K."/>
        </authorList>
    </citation>
    <scope>NUCLEOTIDE SEQUENCE</scope>
</reference>
<feature type="non-terminal residue" evidence="7">
    <location>
        <position position="80"/>
    </location>
</feature>
<comment type="caution">
    <text evidence="7">The sequence shown here is derived from an EMBL/GenBank/DDBJ whole genome shotgun (WGS) entry which is preliminary data.</text>
</comment>
<name>A0A699XR19_TANCI</name>
<dbReference type="EMBL" id="BKCJ011877192">
    <property type="protein sequence ID" value="GFD60396.1"/>
    <property type="molecule type" value="Genomic_DNA"/>
</dbReference>
<dbReference type="PANTHER" id="PTHR18934">
    <property type="entry name" value="ATP-DEPENDENT RNA HELICASE"/>
    <property type="match status" value="1"/>
</dbReference>
<evidence type="ECO:0000256" key="6">
    <source>
        <dbReference type="ARBA" id="ARBA00047984"/>
    </source>
</evidence>
<keyword evidence="2" id="KW-0547">Nucleotide-binding</keyword>
<evidence type="ECO:0000256" key="1">
    <source>
        <dbReference type="ARBA" id="ARBA00012552"/>
    </source>
</evidence>
<evidence type="ECO:0000256" key="5">
    <source>
        <dbReference type="ARBA" id="ARBA00022840"/>
    </source>
</evidence>
<dbReference type="Gene3D" id="3.40.50.300">
    <property type="entry name" value="P-loop containing nucleotide triphosphate hydrolases"/>
    <property type="match status" value="1"/>
</dbReference>
<gene>
    <name evidence="7" type="ORF">Tci_932365</name>
</gene>
<evidence type="ECO:0000256" key="3">
    <source>
        <dbReference type="ARBA" id="ARBA00022801"/>
    </source>
</evidence>
<dbReference type="InterPro" id="IPR027417">
    <property type="entry name" value="P-loop_NTPase"/>
</dbReference>
<evidence type="ECO:0000256" key="4">
    <source>
        <dbReference type="ARBA" id="ARBA00022806"/>
    </source>
</evidence>
<sequence>AFKPRAASPDPIAVDLVAGSQPTENAYRPAAAVVVEREAAVQEARLRLPVVQEEQKIVEAIHNNPVTIVCGATGSGKTTQ</sequence>
<dbReference type="GO" id="GO:0005730">
    <property type="term" value="C:nucleolus"/>
    <property type="evidence" value="ECO:0007669"/>
    <property type="project" value="TreeGrafter"/>
</dbReference>
<dbReference type="PANTHER" id="PTHR18934:SF99">
    <property type="entry name" value="ATP-DEPENDENT RNA HELICASE DHX37-RELATED"/>
    <property type="match status" value="1"/>
</dbReference>
<evidence type="ECO:0000256" key="2">
    <source>
        <dbReference type="ARBA" id="ARBA00022741"/>
    </source>
</evidence>
<organism evidence="7">
    <name type="scientific">Tanacetum cinerariifolium</name>
    <name type="common">Dalmatian daisy</name>
    <name type="synonym">Chrysanthemum cinerariifolium</name>
    <dbReference type="NCBI Taxonomy" id="118510"/>
    <lineage>
        <taxon>Eukaryota</taxon>
        <taxon>Viridiplantae</taxon>
        <taxon>Streptophyta</taxon>
        <taxon>Embryophyta</taxon>
        <taxon>Tracheophyta</taxon>
        <taxon>Spermatophyta</taxon>
        <taxon>Magnoliopsida</taxon>
        <taxon>eudicotyledons</taxon>
        <taxon>Gunneridae</taxon>
        <taxon>Pentapetalae</taxon>
        <taxon>asterids</taxon>
        <taxon>campanulids</taxon>
        <taxon>Asterales</taxon>
        <taxon>Asteraceae</taxon>
        <taxon>Asteroideae</taxon>
        <taxon>Anthemideae</taxon>
        <taxon>Anthemidinae</taxon>
        <taxon>Tanacetum</taxon>
    </lineage>
</organism>
<protein>
    <recommendedName>
        <fullName evidence="1">RNA helicase</fullName>
        <ecNumber evidence="1">3.6.4.13</ecNumber>
    </recommendedName>
</protein>